<evidence type="ECO:0000256" key="5">
    <source>
        <dbReference type="ARBA" id="ARBA00022777"/>
    </source>
</evidence>
<keyword evidence="11" id="KW-1185">Reference proteome</keyword>
<dbReference type="Proteomes" id="UP000031668">
    <property type="component" value="Unassembled WGS sequence"/>
</dbReference>
<organism evidence="10 11">
    <name type="scientific">Thelohanellus kitauei</name>
    <name type="common">Myxosporean</name>
    <dbReference type="NCBI Taxonomy" id="669202"/>
    <lineage>
        <taxon>Eukaryota</taxon>
        <taxon>Metazoa</taxon>
        <taxon>Cnidaria</taxon>
        <taxon>Myxozoa</taxon>
        <taxon>Myxosporea</taxon>
        <taxon>Bivalvulida</taxon>
        <taxon>Platysporina</taxon>
        <taxon>Myxobolidae</taxon>
        <taxon>Thelohanellus</taxon>
    </lineage>
</organism>
<accession>A0A0C2N062</accession>
<evidence type="ECO:0000256" key="3">
    <source>
        <dbReference type="ARBA" id="ARBA00022679"/>
    </source>
</evidence>
<dbReference type="PANTHER" id="PTHR24356:SF163">
    <property type="entry name" value="3-PHOSPHOINOSITIDE-DEPENDENT PROTEIN KINASE 1-RELATED"/>
    <property type="match status" value="1"/>
</dbReference>
<evidence type="ECO:0000256" key="2">
    <source>
        <dbReference type="ARBA" id="ARBA00022527"/>
    </source>
</evidence>
<dbReference type="EMBL" id="JWZT01002299">
    <property type="protein sequence ID" value="KII69755.1"/>
    <property type="molecule type" value="Genomic_DNA"/>
</dbReference>
<sequence>MITDFGTSKILQDDKEAGFEMKRASSFVGTAQYVSPELLSDKMICKSSDLWSLGVMIFQMITTDWPFRGASEYFIFENIVKLKYEIPPIFPEKCEDLITKLIVLDPYKRLGDSHTGGYSALKSHPLFESVNWNDLMSQKPPPQMKLCTLGLFPVPENEHV</sequence>
<dbReference type="EC" id="2.7.11.1" evidence="1"/>
<evidence type="ECO:0000256" key="1">
    <source>
        <dbReference type="ARBA" id="ARBA00012513"/>
    </source>
</evidence>
<dbReference type="InterPro" id="IPR050236">
    <property type="entry name" value="Ser_Thr_kinase_AGC"/>
</dbReference>
<evidence type="ECO:0000256" key="7">
    <source>
        <dbReference type="ARBA" id="ARBA00047899"/>
    </source>
</evidence>
<evidence type="ECO:0000313" key="11">
    <source>
        <dbReference type="Proteomes" id="UP000031668"/>
    </source>
</evidence>
<dbReference type="GO" id="GO:0005524">
    <property type="term" value="F:ATP binding"/>
    <property type="evidence" value="ECO:0007669"/>
    <property type="project" value="UniProtKB-KW"/>
</dbReference>
<comment type="caution">
    <text evidence="10">The sequence shown here is derived from an EMBL/GenBank/DDBJ whole genome shotgun (WGS) entry which is preliminary data.</text>
</comment>
<proteinExistence type="predicted"/>
<dbReference type="Pfam" id="PF00069">
    <property type="entry name" value="Pkinase"/>
    <property type="match status" value="1"/>
</dbReference>
<dbReference type="AlphaFoldDB" id="A0A0C2N062"/>
<dbReference type="GO" id="GO:0004674">
    <property type="term" value="F:protein serine/threonine kinase activity"/>
    <property type="evidence" value="ECO:0007669"/>
    <property type="project" value="UniProtKB-KW"/>
</dbReference>
<dbReference type="Gene3D" id="1.10.510.10">
    <property type="entry name" value="Transferase(Phosphotransferase) domain 1"/>
    <property type="match status" value="1"/>
</dbReference>
<dbReference type="OMA" id="WEASDIK"/>
<protein>
    <recommendedName>
        <fullName evidence="1">non-specific serine/threonine protein kinase</fullName>
        <ecNumber evidence="1">2.7.11.1</ecNumber>
    </recommendedName>
</protein>
<dbReference type="OrthoDB" id="347657at2759"/>
<dbReference type="InterPro" id="IPR011009">
    <property type="entry name" value="Kinase-like_dom_sf"/>
</dbReference>
<comment type="catalytic activity">
    <reaction evidence="8">
        <text>L-seryl-[protein] + ATP = O-phospho-L-seryl-[protein] + ADP + H(+)</text>
        <dbReference type="Rhea" id="RHEA:17989"/>
        <dbReference type="Rhea" id="RHEA-COMP:9863"/>
        <dbReference type="Rhea" id="RHEA-COMP:11604"/>
        <dbReference type="ChEBI" id="CHEBI:15378"/>
        <dbReference type="ChEBI" id="CHEBI:29999"/>
        <dbReference type="ChEBI" id="CHEBI:30616"/>
        <dbReference type="ChEBI" id="CHEBI:83421"/>
        <dbReference type="ChEBI" id="CHEBI:456216"/>
        <dbReference type="EC" id="2.7.11.1"/>
    </reaction>
</comment>
<keyword evidence="3" id="KW-0808">Transferase</keyword>
<evidence type="ECO:0000256" key="8">
    <source>
        <dbReference type="ARBA" id="ARBA00048679"/>
    </source>
</evidence>
<name>A0A0C2N062_THEKT</name>
<keyword evidence="2" id="KW-0723">Serine/threonine-protein kinase</keyword>
<comment type="catalytic activity">
    <reaction evidence="7">
        <text>L-threonyl-[protein] + ATP = O-phospho-L-threonyl-[protein] + ADP + H(+)</text>
        <dbReference type="Rhea" id="RHEA:46608"/>
        <dbReference type="Rhea" id="RHEA-COMP:11060"/>
        <dbReference type="Rhea" id="RHEA-COMP:11605"/>
        <dbReference type="ChEBI" id="CHEBI:15378"/>
        <dbReference type="ChEBI" id="CHEBI:30013"/>
        <dbReference type="ChEBI" id="CHEBI:30616"/>
        <dbReference type="ChEBI" id="CHEBI:61977"/>
        <dbReference type="ChEBI" id="CHEBI:456216"/>
        <dbReference type="EC" id="2.7.11.1"/>
    </reaction>
</comment>
<reference evidence="10 11" key="1">
    <citation type="journal article" date="2014" name="Genome Biol. Evol.">
        <title>The genome of the myxosporean Thelohanellus kitauei shows adaptations to nutrient acquisition within its fish host.</title>
        <authorList>
            <person name="Yang Y."/>
            <person name="Xiong J."/>
            <person name="Zhou Z."/>
            <person name="Huo F."/>
            <person name="Miao W."/>
            <person name="Ran C."/>
            <person name="Liu Y."/>
            <person name="Zhang J."/>
            <person name="Feng J."/>
            <person name="Wang M."/>
            <person name="Wang M."/>
            <person name="Wang L."/>
            <person name="Yao B."/>
        </authorList>
    </citation>
    <scope>NUCLEOTIDE SEQUENCE [LARGE SCALE GENOMIC DNA]</scope>
    <source>
        <strain evidence="10">Wuqing</strain>
    </source>
</reference>
<keyword evidence="4" id="KW-0547">Nucleotide-binding</keyword>
<dbReference type="SMART" id="SM00220">
    <property type="entry name" value="S_TKc"/>
    <property type="match status" value="1"/>
</dbReference>
<keyword evidence="5 10" id="KW-0418">Kinase</keyword>
<evidence type="ECO:0000256" key="6">
    <source>
        <dbReference type="ARBA" id="ARBA00022840"/>
    </source>
</evidence>
<keyword evidence="6" id="KW-0067">ATP-binding</keyword>
<evidence type="ECO:0000256" key="4">
    <source>
        <dbReference type="ARBA" id="ARBA00022741"/>
    </source>
</evidence>
<dbReference type="PANTHER" id="PTHR24356">
    <property type="entry name" value="SERINE/THREONINE-PROTEIN KINASE"/>
    <property type="match status" value="1"/>
</dbReference>
<evidence type="ECO:0000313" key="10">
    <source>
        <dbReference type="EMBL" id="KII69755.1"/>
    </source>
</evidence>
<dbReference type="PROSITE" id="PS50011">
    <property type="entry name" value="PROTEIN_KINASE_DOM"/>
    <property type="match status" value="1"/>
</dbReference>
<dbReference type="SUPFAM" id="SSF56112">
    <property type="entry name" value="Protein kinase-like (PK-like)"/>
    <property type="match status" value="1"/>
</dbReference>
<feature type="domain" description="Protein kinase" evidence="9">
    <location>
        <begin position="1"/>
        <end position="127"/>
    </location>
</feature>
<evidence type="ECO:0000259" key="9">
    <source>
        <dbReference type="PROSITE" id="PS50011"/>
    </source>
</evidence>
<gene>
    <name evidence="10" type="ORF">RF11_08504</name>
</gene>
<dbReference type="GO" id="GO:0035556">
    <property type="term" value="P:intracellular signal transduction"/>
    <property type="evidence" value="ECO:0007669"/>
    <property type="project" value="TreeGrafter"/>
</dbReference>
<dbReference type="InterPro" id="IPR000719">
    <property type="entry name" value="Prot_kinase_dom"/>
</dbReference>